<evidence type="ECO:0000313" key="3">
    <source>
        <dbReference type="EMBL" id="KAK5974552.1"/>
    </source>
</evidence>
<name>A0AAN8IM96_TRICO</name>
<keyword evidence="2" id="KW-0812">Transmembrane</keyword>
<sequence length="230" mass="25865">MPNAVFKLDTSQRRFFTCCGKVHVKMAFLFIIAMTVVAEVMEAAFYVVNGMPEGTTFFAFALEIWEYVVTVSMVIALVHENSLFLFPYIGEMFVVVTMMLIMLFQLLFCMISPYSSTAEQFFIDGRYTLLQREKKLLAILLVVTFFSGLAVWFLNIGLSTYVYFDYLAHKRNRRPRRLPEAPAQGLVQQDALASSAVAVSISFPNPNFATNSDEDDEVFAKGAPPPPAAV</sequence>
<keyword evidence="4" id="KW-1185">Reference proteome</keyword>
<comment type="caution">
    <text evidence="3">The sequence shown here is derived from an EMBL/GenBank/DDBJ whole genome shotgun (WGS) entry which is preliminary data.</text>
</comment>
<accession>A0AAN8IM96</accession>
<organism evidence="3 4">
    <name type="scientific">Trichostrongylus colubriformis</name>
    <name type="common">Black scour worm</name>
    <dbReference type="NCBI Taxonomy" id="6319"/>
    <lineage>
        <taxon>Eukaryota</taxon>
        <taxon>Metazoa</taxon>
        <taxon>Ecdysozoa</taxon>
        <taxon>Nematoda</taxon>
        <taxon>Chromadorea</taxon>
        <taxon>Rhabditida</taxon>
        <taxon>Rhabditina</taxon>
        <taxon>Rhabditomorpha</taxon>
        <taxon>Strongyloidea</taxon>
        <taxon>Trichostrongylidae</taxon>
        <taxon>Trichostrongylus</taxon>
    </lineage>
</organism>
<reference evidence="3 4" key="1">
    <citation type="submission" date="2019-10" db="EMBL/GenBank/DDBJ databases">
        <title>Assembly and Annotation for the nematode Trichostrongylus colubriformis.</title>
        <authorList>
            <person name="Martin J."/>
        </authorList>
    </citation>
    <scope>NUCLEOTIDE SEQUENCE [LARGE SCALE GENOMIC DNA]</scope>
    <source>
        <strain evidence="3">G859</strain>
        <tissue evidence="3">Whole worm</tissue>
    </source>
</reference>
<evidence type="ECO:0000256" key="1">
    <source>
        <dbReference type="SAM" id="MobiDB-lite"/>
    </source>
</evidence>
<feature type="transmembrane region" description="Helical" evidence="2">
    <location>
        <begin position="136"/>
        <end position="164"/>
    </location>
</feature>
<keyword evidence="2" id="KW-1133">Transmembrane helix</keyword>
<dbReference type="Proteomes" id="UP001331761">
    <property type="component" value="Unassembled WGS sequence"/>
</dbReference>
<dbReference type="AlphaFoldDB" id="A0AAN8IM96"/>
<feature type="region of interest" description="Disordered" evidence="1">
    <location>
        <begin position="208"/>
        <end position="230"/>
    </location>
</feature>
<feature type="transmembrane region" description="Helical" evidence="2">
    <location>
        <begin position="27"/>
        <end position="47"/>
    </location>
</feature>
<proteinExistence type="predicted"/>
<dbReference type="EMBL" id="WIXE01014103">
    <property type="protein sequence ID" value="KAK5974552.1"/>
    <property type="molecule type" value="Genomic_DNA"/>
</dbReference>
<protein>
    <submittedName>
        <fullName evidence="3">Uncharacterized protein</fullName>
    </submittedName>
</protein>
<evidence type="ECO:0000256" key="2">
    <source>
        <dbReference type="SAM" id="Phobius"/>
    </source>
</evidence>
<feature type="transmembrane region" description="Helical" evidence="2">
    <location>
        <begin position="93"/>
        <end position="116"/>
    </location>
</feature>
<evidence type="ECO:0000313" key="4">
    <source>
        <dbReference type="Proteomes" id="UP001331761"/>
    </source>
</evidence>
<feature type="transmembrane region" description="Helical" evidence="2">
    <location>
        <begin position="67"/>
        <end position="86"/>
    </location>
</feature>
<keyword evidence="2" id="KW-0472">Membrane</keyword>
<gene>
    <name evidence="3" type="ORF">GCK32_000804</name>
</gene>